<evidence type="ECO:0000313" key="3">
    <source>
        <dbReference type="EMBL" id="GIF81393.1"/>
    </source>
</evidence>
<proteinExistence type="predicted"/>
<evidence type="ECO:0000256" key="1">
    <source>
        <dbReference type="SAM" id="SignalP"/>
    </source>
</evidence>
<evidence type="ECO:0000259" key="2">
    <source>
        <dbReference type="Pfam" id="PF13845"/>
    </source>
</evidence>
<feature type="chain" id="PRO_5035154944" description="Septum formation-related domain-containing protein" evidence="1">
    <location>
        <begin position="29"/>
        <end position="297"/>
    </location>
</feature>
<dbReference type="RefSeq" id="WP_203745786.1">
    <property type="nucleotide sequence ID" value="NZ_BONF01000013.1"/>
</dbReference>
<feature type="signal peptide" evidence="1">
    <location>
        <begin position="1"/>
        <end position="28"/>
    </location>
</feature>
<keyword evidence="4" id="KW-1185">Reference proteome</keyword>
<dbReference type="Proteomes" id="UP000601223">
    <property type="component" value="Unassembled WGS sequence"/>
</dbReference>
<dbReference type="EMBL" id="BONF01000013">
    <property type="protein sequence ID" value="GIF81393.1"/>
    <property type="molecule type" value="Genomic_DNA"/>
</dbReference>
<protein>
    <recommendedName>
        <fullName evidence="2">Septum formation-related domain-containing protein</fullName>
    </recommendedName>
</protein>
<organism evidence="3 4">
    <name type="scientific">Catellatospora bangladeshensis</name>
    <dbReference type="NCBI Taxonomy" id="310355"/>
    <lineage>
        <taxon>Bacteria</taxon>
        <taxon>Bacillati</taxon>
        <taxon>Actinomycetota</taxon>
        <taxon>Actinomycetes</taxon>
        <taxon>Micromonosporales</taxon>
        <taxon>Micromonosporaceae</taxon>
        <taxon>Catellatospora</taxon>
    </lineage>
</organism>
<dbReference type="Pfam" id="PF13845">
    <property type="entry name" value="Septum_form"/>
    <property type="match status" value="1"/>
</dbReference>
<keyword evidence="1" id="KW-0732">Signal</keyword>
<name>A0A8J3JMG2_9ACTN</name>
<evidence type="ECO:0000313" key="4">
    <source>
        <dbReference type="Proteomes" id="UP000601223"/>
    </source>
</evidence>
<dbReference type="AlphaFoldDB" id="A0A8J3JMG2"/>
<reference evidence="3 4" key="1">
    <citation type="submission" date="2021-01" db="EMBL/GenBank/DDBJ databases">
        <title>Whole genome shotgun sequence of Catellatospora bangladeshensis NBRC 107357.</title>
        <authorList>
            <person name="Komaki H."/>
            <person name="Tamura T."/>
        </authorList>
    </citation>
    <scope>NUCLEOTIDE SEQUENCE [LARGE SCALE GENOMIC DNA]</scope>
    <source>
        <strain evidence="3 4">NBRC 107357</strain>
    </source>
</reference>
<feature type="domain" description="Septum formation-related" evidence="2">
    <location>
        <begin position="54"/>
        <end position="274"/>
    </location>
</feature>
<comment type="caution">
    <text evidence="3">The sequence shown here is derived from an EMBL/GenBank/DDBJ whole genome shotgun (WGS) entry which is preliminary data.</text>
</comment>
<sequence length="297" mass="31914">MAWRRWIAAGAAACALATALTGCGPAAAGVDGRLADDWAALPEAKVFTPGAEVCHENTYERTGRATAYRPVDCELAHYGETVYVGQLTGPAAELATPPEPDDASVAPAFAECDERATAFTGRQWRDGRLTLELTLPSSAAWQGGARWYRCELNELTTVTDDADWVQRKGSLRGSLPTGLLLGCFAETGKNGSVDSMPEIDCAKSHNAEYVGTFMAAATRKYPSTDADWNYFHDNCRKVMADFIGVAKSATSKYGVISWPYSRATWAAGDRGVRCYLWLETKKMTGSAKGSKGKGIPS</sequence>
<dbReference type="InterPro" id="IPR026004">
    <property type="entry name" value="Septum_form"/>
</dbReference>
<dbReference type="PROSITE" id="PS51257">
    <property type="entry name" value="PROKAR_LIPOPROTEIN"/>
    <property type="match status" value="1"/>
</dbReference>
<gene>
    <name evidence="3" type="ORF">Cba03nite_27420</name>
</gene>
<accession>A0A8J3JMG2</accession>